<comment type="similarity">
    <text evidence="2">Belongs to the MscS (TC 1.A.23) family.</text>
</comment>
<comment type="subcellular location">
    <subcellularLocation>
        <location evidence="1">Cell membrane</location>
        <topology evidence="1">Multi-pass membrane protein</topology>
    </subcellularLocation>
</comment>
<evidence type="ECO:0000256" key="1">
    <source>
        <dbReference type="ARBA" id="ARBA00004651"/>
    </source>
</evidence>
<evidence type="ECO:0000256" key="5">
    <source>
        <dbReference type="ARBA" id="ARBA00022989"/>
    </source>
</evidence>
<dbReference type="GO" id="GO:0005886">
    <property type="term" value="C:plasma membrane"/>
    <property type="evidence" value="ECO:0007669"/>
    <property type="project" value="UniProtKB-SubCell"/>
</dbReference>
<feature type="transmembrane region" description="Helical" evidence="7">
    <location>
        <begin position="420"/>
        <end position="440"/>
    </location>
</feature>
<dbReference type="Pfam" id="PF00924">
    <property type="entry name" value="MS_channel_2nd"/>
    <property type="match status" value="1"/>
</dbReference>
<dbReference type="SUPFAM" id="SSF82861">
    <property type="entry name" value="Mechanosensitive channel protein MscS (YggB), transmembrane region"/>
    <property type="match status" value="1"/>
</dbReference>
<evidence type="ECO:0000256" key="4">
    <source>
        <dbReference type="ARBA" id="ARBA00022692"/>
    </source>
</evidence>
<protein>
    <submittedName>
        <fullName evidence="10">Mechanosensitive ion channel</fullName>
    </submittedName>
</protein>
<gene>
    <name evidence="10" type="ORF">GQE98_07575</name>
</gene>
<keyword evidence="5 7" id="KW-1133">Transmembrane helix</keyword>
<dbReference type="InterPro" id="IPR049278">
    <property type="entry name" value="MS_channel_C"/>
</dbReference>
<dbReference type="Gene3D" id="2.30.30.60">
    <property type="match status" value="1"/>
</dbReference>
<dbReference type="GO" id="GO:0008381">
    <property type="term" value="F:mechanosensitive monoatomic ion channel activity"/>
    <property type="evidence" value="ECO:0007669"/>
    <property type="project" value="UniProtKB-ARBA"/>
</dbReference>
<keyword evidence="6 7" id="KW-0472">Membrane</keyword>
<feature type="domain" description="Mechanosensitive ion channel MscS C-terminal" evidence="9">
    <location>
        <begin position="518"/>
        <end position="602"/>
    </location>
</feature>
<dbReference type="InterPro" id="IPR045042">
    <property type="entry name" value="YnaI-like"/>
</dbReference>
<evidence type="ECO:0000313" key="11">
    <source>
        <dbReference type="Proteomes" id="UP000476030"/>
    </source>
</evidence>
<feature type="domain" description="Mechanosensitive ion channel MscS" evidence="8">
    <location>
        <begin position="443"/>
        <end position="509"/>
    </location>
</feature>
<dbReference type="PANTHER" id="PTHR43634">
    <property type="entry name" value="OW CONDUCTANCE MECHANOSENSITIVE CHANNEL"/>
    <property type="match status" value="1"/>
</dbReference>
<evidence type="ECO:0000313" key="10">
    <source>
        <dbReference type="EMBL" id="MZR30495.1"/>
    </source>
</evidence>
<comment type="caution">
    <text evidence="10">The sequence shown here is derived from an EMBL/GenBank/DDBJ whole genome shotgun (WGS) entry which is preliminary data.</text>
</comment>
<accession>A0A6L8W5T1</accession>
<dbReference type="RefSeq" id="WP_161315074.1">
    <property type="nucleotide sequence ID" value="NZ_WTUW01000002.1"/>
</dbReference>
<dbReference type="Gene3D" id="3.30.70.100">
    <property type="match status" value="1"/>
</dbReference>
<evidence type="ECO:0000256" key="2">
    <source>
        <dbReference type="ARBA" id="ARBA00008017"/>
    </source>
</evidence>
<sequence length="637" mass="71516">MSNLLSIFTFNGFLRQKTLIMALMLCFLCVGTVVPSVVAQEVDGSETVNPRIVPDIHPDPSRLQREYLLENPISPPDTSSPRATIESFLFLMGEARTIWLDVRDDYARGDTLFLSEADERRLGMVRTILDKASQTFDLSTVPASAREHVRIEVVLQLLEIFDRLELPTLSSIPGYEVGIFPGAADLAKLSSNWSVPGTKIVIARLQRGAEQGAFLFSKETVERIAEDYETIKNFPLKHDRTEDLYNYYIYTPGGFVAPKWYDLVIAGPDWLQKEFYNQTVWQWLMFGVLTLLFVLTPAVFLRRSEQTEEEEVTARRQIRQMSSCGALIVLALLYRYICNDQINITGGLMQGISTMTTTIIWSCVALLTYQLLNFLYSSAVRNPSVPTGSIDASLLRTGFRVFACTVALIIMGYGATQIGIPVYGVIAGLGVGGLAIALAAQPTIENLIGGIILYADRMVRVGEFCQFDNLSGTVESIGIRSTRIRALDRTVITISNADLAKRKITNFSRRDQFHLRHRIGLRYETTQAQLTVIIDAIQKYLEDHDRIKDDPLRVRFVELGDFSLNIEIYAYVAVRSTPEFLRIQEEVLMKIIEIVRARGADFAFPSTTTYIASDSASETDVSLINWPKKDVAKTISK</sequence>
<evidence type="ECO:0000259" key="8">
    <source>
        <dbReference type="Pfam" id="PF00924"/>
    </source>
</evidence>
<reference evidence="10 11" key="1">
    <citation type="submission" date="2019-12" db="EMBL/GenBank/DDBJ databases">
        <title>Snethiella sp. nov. sp. isolated from sea sand.</title>
        <authorList>
            <person name="Kim J."/>
            <person name="Jeong S.E."/>
            <person name="Jung H.S."/>
            <person name="Jeon C.O."/>
        </authorList>
    </citation>
    <scope>NUCLEOTIDE SEQUENCE [LARGE SCALE GENOMIC DNA]</scope>
    <source>
        <strain evidence="10 11">DP05</strain>
    </source>
</reference>
<dbReference type="SUPFAM" id="SSF82689">
    <property type="entry name" value="Mechanosensitive channel protein MscS (YggB), C-terminal domain"/>
    <property type="match status" value="1"/>
</dbReference>
<dbReference type="Proteomes" id="UP000476030">
    <property type="component" value="Unassembled WGS sequence"/>
</dbReference>
<keyword evidence="11" id="KW-1185">Reference proteome</keyword>
<dbReference type="InterPro" id="IPR010920">
    <property type="entry name" value="LSM_dom_sf"/>
</dbReference>
<keyword evidence="4 7" id="KW-0812">Transmembrane</keyword>
<dbReference type="InterPro" id="IPR023408">
    <property type="entry name" value="MscS_beta-dom_sf"/>
</dbReference>
<feature type="transmembrane region" description="Helical" evidence="7">
    <location>
        <begin position="397"/>
        <end position="414"/>
    </location>
</feature>
<dbReference type="PANTHER" id="PTHR43634:SF2">
    <property type="entry name" value="LOW CONDUCTANCE MECHANOSENSITIVE CHANNEL YNAI"/>
    <property type="match status" value="1"/>
</dbReference>
<feature type="transmembrane region" description="Helical" evidence="7">
    <location>
        <begin position="357"/>
        <end position="376"/>
    </location>
</feature>
<dbReference type="Gene3D" id="1.10.287.1260">
    <property type="match status" value="1"/>
</dbReference>
<dbReference type="InterPro" id="IPR011014">
    <property type="entry name" value="MscS_channel_TM-2"/>
</dbReference>
<evidence type="ECO:0000256" key="3">
    <source>
        <dbReference type="ARBA" id="ARBA00022475"/>
    </source>
</evidence>
<feature type="transmembrane region" description="Helical" evidence="7">
    <location>
        <begin position="280"/>
        <end position="301"/>
    </location>
</feature>
<dbReference type="Pfam" id="PF21082">
    <property type="entry name" value="MS_channel_3rd"/>
    <property type="match status" value="1"/>
</dbReference>
<proteinExistence type="inferred from homology"/>
<dbReference type="AlphaFoldDB" id="A0A6L8W5T1"/>
<organism evidence="10 11">
    <name type="scientific">Sneathiella litorea</name>
    <dbReference type="NCBI Taxonomy" id="2606216"/>
    <lineage>
        <taxon>Bacteria</taxon>
        <taxon>Pseudomonadati</taxon>
        <taxon>Pseudomonadota</taxon>
        <taxon>Alphaproteobacteria</taxon>
        <taxon>Sneathiellales</taxon>
        <taxon>Sneathiellaceae</taxon>
        <taxon>Sneathiella</taxon>
    </lineage>
</organism>
<dbReference type="InterPro" id="IPR006685">
    <property type="entry name" value="MscS_channel_2nd"/>
</dbReference>
<dbReference type="SUPFAM" id="SSF50182">
    <property type="entry name" value="Sm-like ribonucleoproteins"/>
    <property type="match status" value="1"/>
</dbReference>
<name>A0A6L8W5T1_9PROT</name>
<dbReference type="InterPro" id="IPR011066">
    <property type="entry name" value="MscS_channel_C_sf"/>
</dbReference>
<feature type="transmembrane region" description="Helical" evidence="7">
    <location>
        <begin position="321"/>
        <end position="337"/>
    </location>
</feature>
<keyword evidence="3" id="KW-1003">Cell membrane</keyword>
<evidence type="ECO:0000256" key="6">
    <source>
        <dbReference type="ARBA" id="ARBA00023136"/>
    </source>
</evidence>
<evidence type="ECO:0000259" key="9">
    <source>
        <dbReference type="Pfam" id="PF21082"/>
    </source>
</evidence>
<evidence type="ECO:0000256" key="7">
    <source>
        <dbReference type="SAM" id="Phobius"/>
    </source>
</evidence>
<dbReference type="EMBL" id="WTUW01000002">
    <property type="protein sequence ID" value="MZR30495.1"/>
    <property type="molecule type" value="Genomic_DNA"/>
</dbReference>